<dbReference type="SUPFAM" id="SSF103190">
    <property type="entry name" value="Sensory domain-like"/>
    <property type="match status" value="1"/>
</dbReference>
<reference evidence="3" key="1">
    <citation type="journal article" date="2019" name="Int. J. Syst. Evol. Microbiol.">
        <title>The Global Catalogue of Microorganisms (GCM) 10K type strain sequencing project: providing services to taxonomists for standard genome sequencing and annotation.</title>
        <authorList>
            <consortium name="The Broad Institute Genomics Platform"/>
            <consortium name="The Broad Institute Genome Sequencing Center for Infectious Disease"/>
            <person name="Wu L."/>
            <person name="Ma J."/>
        </authorList>
    </citation>
    <scope>NUCLEOTIDE SEQUENCE [LARGE SCALE GENOMIC DNA]</scope>
    <source>
        <strain evidence="3">CECT 7184</strain>
    </source>
</reference>
<dbReference type="Pfam" id="PF00563">
    <property type="entry name" value="EAL"/>
    <property type="match status" value="1"/>
</dbReference>
<dbReference type="Pfam" id="PF10388">
    <property type="entry name" value="YkuI_C"/>
    <property type="match status" value="1"/>
</dbReference>
<dbReference type="PANTHER" id="PTHR33121:SF82">
    <property type="entry name" value="SIGNAL TRANSDUCTION PROTEIN CONTAINING A EAL DOMAIN"/>
    <property type="match status" value="1"/>
</dbReference>
<gene>
    <name evidence="2" type="ORF">ACFPU1_03660</name>
</gene>
<dbReference type="InterPro" id="IPR029151">
    <property type="entry name" value="Sensor-like_sf"/>
</dbReference>
<organism evidence="2 3">
    <name type="scientific">Thalassorhabdus alkalitolerans</name>
    <dbReference type="NCBI Taxonomy" id="2282697"/>
    <lineage>
        <taxon>Bacteria</taxon>
        <taxon>Bacillati</taxon>
        <taxon>Bacillota</taxon>
        <taxon>Bacilli</taxon>
        <taxon>Bacillales</taxon>
        <taxon>Bacillaceae</taxon>
        <taxon>Thalassorhabdus</taxon>
    </lineage>
</organism>
<name>A0ABW0YN27_9BACI</name>
<keyword evidence="3" id="KW-1185">Reference proteome</keyword>
<proteinExistence type="predicted"/>
<evidence type="ECO:0000313" key="2">
    <source>
        <dbReference type="EMBL" id="MFC5711868.1"/>
    </source>
</evidence>
<dbReference type="Gene3D" id="1.20.5.170">
    <property type="match status" value="1"/>
</dbReference>
<dbReference type="InterPro" id="IPR001633">
    <property type="entry name" value="EAL_dom"/>
</dbReference>
<dbReference type="InterPro" id="IPR018842">
    <property type="entry name" value="YkuI_C"/>
</dbReference>
<accession>A0ABW0YN27</accession>
<feature type="domain" description="EAL" evidence="1">
    <location>
        <begin position="1"/>
        <end position="250"/>
    </location>
</feature>
<protein>
    <submittedName>
        <fullName evidence="2">EAL-associated domain-containing protein</fullName>
    </submittedName>
</protein>
<dbReference type="InterPro" id="IPR050706">
    <property type="entry name" value="Cyclic-di-GMP_PDE-like"/>
</dbReference>
<sequence>MDALDIVLHKDKALPYFQPVIGADKQDVIGYEVVGRFKNEEEIISLGSFFQDQSVPEEYRLEMDEYIQDQAIQKYIDEEQDGYLFLNVDANLLVGDGADQFISRLRAREENEDFDMTRVVLIITEHDFHGEVSHLKYFIQYVQSVGIKVAIDDVEKSGTHLDRIAYLRPNIIKVNMDLIDDGSFPDVYREVLHSLSMLSRKIGAALLFKRISTFNQLNYAWRHGARYYQGSYLEKDLSDFVDPFKYKESLKKDFHHFLDFERKKIKAQLTLSEKLNIRLQEALHDLKDQKDYDHIAQVVAKRLDDLCFRVYICNEDGFQQSGNAVKVEGTWEYHPEDKSKNWSWRPYFLENIIRMNYEGRGFLSDLYTDIHKDELIRTYSSPINEQMYVFIDIPYSYLFEQDFLL</sequence>
<dbReference type="Gene3D" id="3.30.450.20">
    <property type="entry name" value="PAS domain"/>
    <property type="match status" value="1"/>
</dbReference>
<dbReference type="RefSeq" id="WP_385938726.1">
    <property type="nucleotide sequence ID" value="NZ_JBHSOZ010000003.1"/>
</dbReference>
<dbReference type="EMBL" id="JBHSOZ010000003">
    <property type="protein sequence ID" value="MFC5711868.1"/>
    <property type="molecule type" value="Genomic_DNA"/>
</dbReference>
<dbReference type="CDD" id="cd01948">
    <property type="entry name" value="EAL"/>
    <property type="match status" value="1"/>
</dbReference>
<dbReference type="PANTHER" id="PTHR33121">
    <property type="entry name" value="CYCLIC DI-GMP PHOSPHODIESTERASE PDEF"/>
    <property type="match status" value="1"/>
</dbReference>
<evidence type="ECO:0000313" key="3">
    <source>
        <dbReference type="Proteomes" id="UP001596142"/>
    </source>
</evidence>
<dbReference type="Proteomes" id="UP001596142">
    <property type="component" value="Unassembled WGS sequence"/>
</dbReference>
<dbReference type="SUPFAM" id="SSF141868">
    <property type="entry name" value="EAL domain-like"/>
    <property type="match status" value="1"/>
</dbReference>
<dbReference type="SMART" id="SM00052">
    <property type="entry name" value="EAL"/>
    <property type="match status" value="1"/>
</dbReference>
<dbReference type="PROSITE" id="PS50883">
    <property type="entry name" value="EAL"/>
    <property type="match status" value="1"/>
</dbReference>
<evidence type="ECO:0000259" key="1">
    <source>
        <dbReference type="PROSITE" id="PS50883"/>
    </source>
</evidence>
<dbReference type="Gene3D" id="3.20.20.450">
    <property type="entry name" value="EAL domain"/>
    <property type="match status" value="1"/>
</dbReference>
<dbReference type="InterPro" id="IPR035919">
    <property type="entry name" value="EAL_sf"/>
</dbReference>
<comment type="caution">
    <text evidence="2">The sequence shown here is derived from an EMBL/GenBank/DDBJ whole genome shotgun (WGS) entry which is preliminary data.</text>
</comment>